<sequence length="73" mass="8281">MYLELQPETKSFTCQWYWRTANHTVNTTPSTATPESLISKFLEDLKAIINPLLLLLTTVVNHLLPSSFPIPPP</sequence>
<proteinExistence type="predicted"/>
<comment type="caution">
    <text evidence="1">The sequence shown here is derived from an EMBL/GenBank/DDBJ whole genome shotgun (WGS) entry which is preliminary data.</text>
</comment>
<keyword evidence="2" id="KW-1185">Reference proteome</keyword>
<evidence type="ECO:0000313" key="2">
    <source>
        <dbReference type="Proteomes" id="UP001160148"/>
    </source>
</evidence>
<dbReference type="Proteomes" id="UP001160148">
    <property type="component" value="Unassembled WGS sequence"/>
</dbReference>
<dbReference type="AlphaFoldDB" id="A0AAV0VTL8"/>
<organism evidence="1 2">
    <name type="scientific">Macrosiphum euphorbiae</name>
    <name type="common">potato aphid</name>
    <dbReference type="NCBI Taxonomy" id="13131"/>
    <lineage>
        <taxon>Eukaryota</taxon>
        <taxon>Metazoa</taxon>
        <taxon>Ecdysozoa</taxon>
        <taxon>Arthropoda</taxon>
        <taxon>Hexapoda</taxon>
        <taxon>Insecta</taxon>
        <taxon>Pterygota</taxon>
        <taxon>Neoptera</taxon>
        <taxon>Paraneoptera</taxon>
        <taxon>Hemiptera</taxon>
        <taxon>Sternorrhyncha</taxon>
        <taxon>Aphidomorpha</taxon>
        <taxon>Aphidoidea</taxon>
        <taxon>Aphididae</taxon>
        <taxon>Macrosiphini</taxon>
        <taxon>Macrosiphum</taxon>
    </lineage>
</organism>
<dbReference type="EMBL" id="CARXXK010000001">
    <property type="protein sequence ID" value="CAI6346262.1"/>
    <property type="molecule type" value="Genomic_DNA"/>
</dbReference>
<evidence type="ECO:0000313" key="1">
    <source>
        <dbReference type="EMBL" id="CAI6346262.1"/>
    </source>
</evidence>
<gene>
    <name evidence="1" type="ORF">MEUPH1_LOCUS3188</name>
</gene>
<accession>A0AAV0VTL8</accession>
<name>A0AAV0VTL8_9HEMI</name>
<reference evidence="1 2" key="1">
    <citation type="submission" date="2023-01" db="EMBL/GenBank/DDBJ databases">
        <authorList>
            <person name="Whitehead M."/>
        </authorList>
    </citation>
    <scope>NUCLEOTIDE SEQUENCE [LARGE SCALE GENOMIC DNA]</scope>
</reference>
<protein>
    <submittedName>
        <fullName evidence="1">Uncharacterized protein</fullName>
    </submittedName>
</protein>